<accession>A0ABT7FDF3</accession>
<keyword evidence="7" id="KW-1185">Reference proteome</keyword>
<reference evidence="6 7" key="1">
    <citation type="submission" date="2023-05" db="EMBL/GenBank/DDBJ databases">
        <title>Sedimentitalea sp. nov. JM2-8.</title>
        <authorList>
            <person name="Huang J."/>
        </authorList>
    </citation>
    <scope>NUCLEOTIDE SEQUENCE [LARGE SCALE GENOMIC DNA]</scope>
    <source>
        <strain evidence="6 7">JM2-8</strain>
    </source>
</reference>
<evidence type="ECO:0000313" key="7">
    <source>
        <dbReference type="Proteomes" id="UP001227126"/>
    </source>
</evidence>
<evidence type="ECO:0000313" key="6">
    <source>
        <dbReference type="EMBL" id="MDK3073150.1"/>
    </source>
</evidence>
<gene>
    <name evidence="6" type="ORF">QO034_08525</name>
</gene>
<keyword evidence="4 5" id="KW-0472">Membrane</keyword>
<organism evidence="6 7">
    <name type="scientific">Sedimentitalea xiamensis</name>
    <dbReference type="NCBI Taxonomy" id="3050037"/>
    <lineage>
        <taxon>Bacteria</taxon>
        <taxon>Pseudomonadati</taxon>
        <taxon>Pseudomonadota</taxon>
        <taxon>Alphaproteobacteria</taxon>
        <taxon>Rhodobacterales</taxon>
        <taxon>Paracoccaceae</taxon>
        <taxon>Sedimentitalea</taxon>
    </lineage>
</organism>
<keyword evidence="3 5" id="KW-1133">Transmembrane helix</keyword>
<dbReference type="Pfam" id="PF07681">
    <property type="entry name" value="DoxX"/>
    <property type="match status" value="1"/>
</dbReference>
<feature type="transmembrane region" description="Helical" evidence="5">
    <location>
        <begin position="21"/>
        <end position="40"/>
    </location>
</feature>
<dbReference type="RefSeq" id="WP_284485086.1">
    <property type="nucleotide sequence ID" value="NZ_JASNJE010000007.1"/>
</dbReference>
<evidence type="ECO:0000256" key="4">
    <source>
        <dbReference type="ARBA" id="ARBA00023136"/>
    </source>
</evidence>
<comment type="caution">
    <text evidence="6">The sequence shown here is derived from an EMBL/GenBank/DDBJ whole genome shotgun (WGS) entry which is preliminary data.</text>
</comment>
<dbReference type="InterPro" id="IPR032808">
    <property type="entry name" value="DoxX"/>
</dbReference>
<keyword evidence="2 5" id="KW-0812">Transmembrane</keyword>
<proteinExistence type="predicted"/>
<evidence type="ECO:0000256" key="3">
    <source>
        <dbReference type="ARBA" id="ARBA00022989"/>
    </source>
</evidence>
<comment type="subcellular location">
    <subcellularLocation>
        <location evidence="1">Membrane</location>
        <topology evidence="1">Multi-pass membrane protein</topology>
    </subcellularLocation>
</comment>
<protein>
    <submittedName>
        <fullName evidence="6">DoxX family protein</fullName>
    </submittedName>
</protein>
<evidence type="ECO:0000256" key="1">
    <source>
        <dbReference type="ARBA" id="ARBA00004141"/>
    </source>
</evidence>
<dbReference type="Proteomes" id="UP001227126">
    <property type="component" value="Unassembled WGS sequence"/>
</dbReference>
<feature type="transmembrane region" description="Helical" evidence="5">
    <location>
        <begin position="155"/>
        <end position="174"/>
    </location>
</feature>
<sequence>MITLMKMHNSVFDWLDRKAGFILPTLARFTFAAVLVMYFWRSAWTKLGDGPFGLFSLSDGAYAQIFPRAMEAVGYDSSQLGFFHWMVALAGTWAEFILPALIVVGLFSRLAAIGLIGFVFVQSATDIVGHGATDEKTLGGWFNGIPDSVILDQRLLWITVLAIIVVKGAGPLSADRLTGRLS</sequence>
<evidence type="ECO:0000256" key="2">
    <source>
        <dbReference type="ARBA" id="ARBA00022692"/>
    </source>
</evidence>
<dbReference type="EMBL" id="JASNJE010000007">
    <property type="protein sequence ID" value="MDK3073150.1"/>
    <property type="molecule type" value="Genomic_DNA"/>
</dbReference>
<evidence type="ECO:0000256" key="5">
    <source>
        <dbReference type="SAM" id="Phobius"/>
    </source>
</evidence>
<name>A0ABT7FDF3_9RHOB</name>